<sequence length="436" mass="47448" precursor="true">MKTRTAHLLALLALFSALIGEARAQSPSPVDHPNVLVIMLDDVGWDDLAAAPVKNLETFAPFARIYPRFYSAPVCSPSRYMALFGRLAHRELIGTAIDLENPLATGAPADNVSLAEALKAEGYTTGMFGKWHLSGPADGPVEQGPLVQGFDTWRAGIAANVGLDRSHYDWDRVDDGVVTIETTYSTRAITEAFLDWWPNQSGPRFAMVGLNAPHEPFESAEPSGLLPPGYTVVDTPRGLFESAIVALDTAFGQMASVIDLSNTYVLLVSDNGTPPTALLPSQQLQGFKGSVNEGGVRVPCVLWGVDTQPGLDLSLTHVVDLPRTVLDLVGVSPASDFDDSISFAGTRLGQEGLRQFAFSHLFYPNGSQPNLFGEAWTVVRSDGLKLIYQFKTFRLFDLGIDPFETNDLNAGSFLYFADAIKLASYRTQKLFPEWPY</sequence>
<dbReference type="Proteomes" id="UP000319342">
    <property type="component" value="Chromosome"/>
</dbReference>
<accession>A0A518D4A0</accession>
<feature type="chain" id="PRO_5021879553" evidence="2">
    <location>
        <begin position="25"/>
        <end position="436"/>
    </location>
</feature>
<feature type="domain" description="Sulfatase N-terminal" evidence="3">
    <location>
        <begin position="33"/>
        <end position="331"/>
    </location>
</feature>
<evidence type="ECO:0000313" key="5">
    <source>
        <dbReference type="Proteomes" id="UP000319342"/>
    </source>
</evidence>
<comment type="similarity">
    <text evidence="1">Belongs to the sulfatase family.</text>
</comment>
<proteinExistence type="inferred from homology"/>
<keyword evidence="5" id="KW-1185">Reference proteome</keyword>
<evidence type="ECO:0000259" key="3">
    <source>
        <dbReference type="Pfam" id="PF00884"/>
    </source>
</evidence>
<keyword evidence="4" id="KW-0378">Hydrolase</keyword>
<dbReference type="SUPFAM" id="SSF53649">
    <property type="entry name" value="Alkaline phosphatase-like"/>
    <property type="match status" value="1"/>
</dbReference>
<evidence type="ECO:0000313" key="4">
    <source>
        <dbReference type="EMBL" id="QDU86289.1"/>
    </source>
</evidence>
<reference evidence="4 5" key="1">
    <citation type="submission" date="2019-02" db="EMBL/GenBank/DDBJ databases">
        <title>Deep-cultivation of Planctomycetes and their phenomic and genomic characterization uncovers novel biology.</title>
        <authorList>
            <person name="Wiegand S."/>
            <person name="Jogler M."/>
            <person name="Boedeker C."/>
            <person name="Pinto D."/>
            <person name="Vollmers J."/>
            <person name="Rivas-Marin E."/>
            <person name="Kohn T."/>
            <person name="Peeters S.H."/>
            <person name="Heuer A."/>
            <person name="Rast P."/>
            <person name="Oberbeckmann S."/>
            <person name="Bunk B."/>
            <person name="Jeske O."/>
            <person name="Meyerdierks A."/>
            <person name="Storesund J.E."/>
            <person name="Kallscheuer N."/>
            <person name="Luecker S."/>
            <person name="Lage O.M."/>
            <person name="Pohl T."/>
            <person name="Merkel B.J."/>
            <person name="Hornburger P."/>
            <person name="Mueller R.-W."/>
            <person name="Bruemmer F."/>
            <person name="Labrenz M."/>
            <person name="Spormann A.M."/>
            <person name="Op den Camp H."/>
            <person name="Overmann J."/>
            <person name="Amann R."/>
            <person name="Jetten M.S.M."/>
            <person name="Mascher T."/>
            <person name="Medema M.H."/>
            <person name="Devos D.P."/>
            <person name="Kaster A.-K."/>
            <person name="Ovreas L."/>
            <person name="Rohde M."/>
            <person name="Galperin M.Y."/>
            <person name="Jogler C."/>
        </authorList>
    </citation>
    <scope>NUCLEOTIDE SEQUENCE [LARGE SCALE GENOMIC DNA]</scope>
    <source>
        <strain evidence="4 5">Pla163</strain>
    </source>
</reference>
<name>A0A518D4A0_9BACT</name>
<dbReference type="PANTHER" id="PTHR42693">
    <property type="entry name" value="ARYLSULFATASE FAMILY MEMBER"/>
    <property type="match status" value="1"/>
</dbReference>
<dbReference type="RefSeq" id="WP_419186065.1">
    <property type="nucleotide sequence ID" value="NZ_CP036290.1"/>
</dbReference>
<gene>
    <name evidence="4" type="primary">atsA_6</name>
    <name evidence="4" type="ORF">Pla163_34400</name>
</gene>
<dbReference type="EC" id="3.1.6.1" evidence="4"/>
<dbReference type="Pfam" id="PF00884">
    <property type="entry name" value="Sulfatase"/>
    <property type="match status" value="1"/>
</dbReference>
<dbReference type="InterPro" id="IPR017850">
    <property type="entry name" value="Alkaline_phosphatase_core_sf"/>
</dbReference>
<organism evidence="4 5">
    <name type="scientific">Rohdeia mirabilis</name>
    <dbReference type="NCBI Taxonomy" id="2528008"/>
    <lineage>
        <taxon>Bacteria</taxon>
        <taxon>Pseudomonadati</taxon>
        <taxon>Planctomycetota</taxon>
        <taxon>Planctomycetia</taxon>
        <taxon>Planctomycetia incertae sedis</taxon>
        <taxon>Rohdeia</taxon>
    </lineage>
</organism>
<protein>
    <submittedName>
        <fullName evidence="4">Arylsulfatase</fullName>
        <ecNumber evidence="4">3.1.6.1</ecNumber>
    </submittedName>
</protein>
<feature type="signal peptide" evidence="2">
    <location>
        <begin position="1"/>
        <end position="24"/>
    </location>
</feature>
<dbReference type="AlphaFoldDB" id="A0A518D4A0"/>
<keyword evidence="2" id="KW-0732">Signal</keyword>
<evidence type="ECO:0000256" key="2">
    <source>
        <dbReference type="SAM" id="SignalP"/>
    </source>
</evidence>
<dbReference type="Gene3D" id="3.40.720.10">
    <property type="entry name" value="Alkaline Phosphatase, subunit A"/>
    <property type="match status" value="2"/>
</dbReference>
<dbReference type="EMBL" id="CP036290">
    <property type="protein sequence ID" value="QDU86289.1"/>
    <property type="molecule type" value="Genomic_DNA"/>
</dbReference>
<dbReference type="InterPro" id="IPR000917">
    <property type="entry name" value="Sulfatase_N"/>
</dbReference>
<dbReference type="InterPro" id="IPR050738">
    <property type="entry name" value="Sulfatase"/>
</dbReference>
<dbReference type="GO" id="GO:0004065">
    <property type="term" value="F:arylsulfatase activity"/>
    <property type="evidence" value="ECO:0007669"/>
    <property type="project" value="UniProtKB-EC"/>
</dbReference>
<dbReference type="PANTHER" id="PTHR42693:SF33">
    <property type="entry name" value="ARYLSULFATASE"/>
    <property type="match status" value="1"/>
</dbReference>
<evidence type="ECO:0000256" key="1">
    <source>
        <dbReference type="ARBA" id="ARBA00008779"/>
    </source>
</evidence>